<evidence type="ECO:0000256" key="1">
    <source>
        <dbReference type="ARBA" id="ARBA00023002"/>
    </source>
</evidence>
<keyword evidence="1" id="KW-0560">Oxidoreductase</keyword>
<reference evidence="2 3" key="1">
    <citation type="journal article" date="2021" name="Int. J. Syst. Evol. Microbiol.">
        <title>Characterization of a novel transitional group Rickettsia species (Rickettsia tillamookensis sp. nov.) from the western black-legged tick, Ixodes pacificus.</title>
        <authorList>
            <person name="Gauthier D.T."/>
            <person name="Karpathy S.E."/>
            <person name="Grizzard S.L."/>
            <person name="Batra D."/>
            <person name="Rowe L.A."/>
            <person name="Paddock C.D."/>
        </authorList>
    </citation>
    <scope>NUCLEOTIDE SEQUENCE [LARGE SCALE GENOMIC DNA]</scope>
    <source>
        <strain evidence="2 3">Tillamook 23</strain>
    </source>
</reference>
<evidence type="ECO:0000313" key="2">
    <source>
        <dbReference type="EMBL" id="QQV74696.1"/>
    </source>
</evidence>
<dbReference type="InterPro" id="IPR042098">
    <property type="entry name" value="TauD-like_sf"/>
</dbReference>
<name>A0A9E6SQ06_9RICK</name>
<proteinExistence type="predicted"/>
<sequence length="317" mass="36691">MRKEIYLKNFNINNDEALNNFTKNPYKSTVFLKNFLETKYVNYTKEIKDAVNNNAEIIHIKNIDQKNYNIMTPYDGEVRVSEIEELIYHMYGVIGIIGSFPVLYKDEDKNIIRAVAPKRNSHNERSSQSPYNDLDWHVDAAYRPMTEKSDNLSPIVDYLIFGIVHKGHENLPIVYISLKDILNQLSYQDILIGCSNEFTVTSADSFSCKIVSKNLPLLIEHATGYYSRIKMNAIPETPRAAGFLNKIREIVDQKSIQNYIYVTSGDIIVLSNKTVLHKRDSYSPKWDGKDRYFIRIYSVKDIKQGILANSAQPWIWV</sequence>
<dbReference type="RefSeq" id="WP_246437987.1">
    <property type="nucleotide sequence ID" value="NZ_CP060138.2"/>
</dbReference>
<evidence type="ECO:0000313" key="3">
    <source>
        <dbReference type="Proteomes" id="UP000595296"/>
    </source>
</evidence>
<keyword evidence="3" id="KW-1185">Reference proteome</keyword>
<dbReference type="SUPFAM" id="SSF51197">
    <property type="entry name" value="Clavaminate synthase-like"/>
    <property type="match status" value="1"/>
</dbReference>
<evidence type="ECO:0008006" key="4">
    <source>
        <dbReference type="Google" id="ProtNLM"/>
    </source>
</evidence>
<dbReference type="EMBL" id="CP060138">
    <property type="protein sequence ID" value="QQV74696.1"/>
    <property type="molecule type" value="Genomic_DNA"/>
</dbReference>
<dbReference type="Gene3D" id="3.60.130.10">
    <property type="entry name" value="Clavaminate synthase-like"/>
    <property type="match status" value="1"/>
</dbReference>
<accession>A0A9E6SQ06</accession>
<dbReference type="Proteomes" id="UP000595296">
    <property type="component" value="Chromosome"/>
</dbReference>
<organism evidence="2 3">
    <name type="scientific">Rickettsia tillamookensis</name>
    <dbReference type="NCBI Taxonomy" id="2761623"/>
    <lineage>
        <taxon>Bacteria</taxon>
        <taxon>Pseudomonadati</taxon>
        <taxon>Pseudomonadota</taxon>
        <taxon>Alphaproteobacteria</taxon>
        <taxon>Rickettsiales</taxon>
        <taxon>Rickettsiaceae</taxon>
        <taxon>Rickettsieae</taxon>
        <taxon>Rickettsia</taxon>
        <taxon>spotted fever group</taxon>
    </lineage>
</organism>
<gene>
    <name evidence="2" type="ORF">H6P87_00234</name>
</gene>
<protein>
    <recommendedName>
        <fullName evidence="4">TauD/TfdA-like domain-containing protein</fullName>
    </recommendedName>
</protein>